<sequence>MDTDPWISWVINQIIATHGTMRINELAQDVVLSRRQFGRKFTERIGVSPKAFSQIVQFQYALELANTTNKLVDIAFEAGYTDQSHFIKEFRKHTASIPSDFFLFIKIMSHFYKNKKYVQGKNDDTH</sequence>
<keyword evidence="3" id="KW-0804">Transcription</keyword>
<evidence type="ECO:0000313" key="5">
    <source>
        <dbReference type="EMBL" id="MEQ2466362.1"/>
    </source>
</evidence>
<evidence type="ECO:0000259" key="4">
    <source>
        <dbReference type="PROSITE" id="PS01124"/>
    </source>
</evidence>
<keyword evidence="1" id="KW-0805">Transcription regulation</keyword>
<organism evidence="5 6">
    <name type="scientific">Niallia hominis</name>
    <dbReference type="NCBI Taxonomy" id="3133173"/>
    <lineage>
        <taxon>Bacteria</taxon>
        <taxon>Bacillati</taxon>
        <taxon>Bacillota</taxon>
        <taxon>Bacilli</taxon>
        <taxon>Bacillales</taxon>
        <taxon>Bacillaceae</taxon>
        <taxon>Niallia</taxon>
    </lineage>
</organism>
<dbReference type="SMART" id="SM00342">
    <property type="entry name" value="HTH_ARAC"/>
    <property type="match status" value="1"/>
</dbReference>
<dbReference type="RefSeq" id="WP_349204891.1">
    <property type="nucleotide sequence ID" value="NZ_JBBMFN010000026.1"/>
</dbReference>
<feature type="domain" description="HTH araC/xylS-type" evidence="4">
    <location>
        <begin position="4"/>
        <end position="104"/>
    </location>
</feature>
<evidence type="ECO:0000256" key="1">
    <source>
        <dbReference type="ARBA" id="ARBA00023015"/>
    </source>
</evidence>
<dbReference type="SUPFAM" id="SSF46689">
    <property type="entry name" value="Homeodomain-like"/>
    <property type="match status" value="1"/>
</dbReference>
<dbReference type="InterPro" id="IPR018060">
    <property type="entry name" value="HTH_AraC"/>
</dbReference>
<dbReference type="InterPro" id="IPR009057">
    <property type="entry name" value="Homeodomain-like_sf"/>
</dbReference>
<dbReference type="PANTHER" id="PTHR46796:SF13">
    <property type="entry name" value="HTH-TYPE TRANSCRIPTIONAL ACTIVATOR RHAS"/>
    <property type="match status" value="1"/>
</dbReference>
<dbReference type="Pfam" id="PF12833">
    <property type="entry name" value="HTH_18"/>
    <property type="match status" value="1"/>
</dbReference>
<name>A0ABV1EZ22_9BACI</name>
<dbReference type="Gene3D" id="1.10.10.60">
    <property type="entry name" value="Homeodomain-like"/>
    <property type="match status" value="1"/>
</dbReference>
<accession>A0ABV1EZ22</accession>
<dbReference type="Proteomes" id="UP001465426">
    <property type="component" value="Unassembled WGS sequence"/>
</dbReference>
<gene>
    <name evidence="5" type="ORF">WMO63_11860</name>
</gene>
<proteinExistence type="predicted"/>
<dbReference type="EMBL" id="JBBMFN010000026">
    <property type="protein sequence ID" value="MEQ2466362.1"/>
    <property type="molecule type" value="Genomic_DNA"/>
</dbReference>
<protein>
    <submittedName>
        <fullName evidence="5">AraC family transcriptional regulator</fullName>
    </submittedName>
</protein>
<reference evidence="5 6" key="1">
    <citation type="submission" date="2024-03" db="EMBL/GenBank/DDBJ databases">
        <title>Human intestinal bacterial collection.</title>
        <authorList>
            <person name="Pauvert C."/>
            <person name="Hitch T.C.A."/>
            <person name="Clavel T."/>
        </authorList>
    </citation>
    <scope>NUCLEOTIDE SEQUENCE [LARGE SCALE GENOMIC DNA]</scope>
    <source>
        <strain evidence="5 6">CLA-SR-H024</strain>
    </source>
</reference>
<dbReference type="InterPro" id="IPR050204">
    <property type="entry name" value="AraC_XylS_family_regulators"/>
</dbReference>
<keyword evidence="6" id="KW-1185">Reference proteome</keyword>
<dbReference type="PANTHER" id="PTHR46796">
    <property type="entry name" value="HTH-TYPE TRANSCRIPTIONAL ACTIVATOR RHAS-RELATED"/>
    <property type="match status" value="1"/>
</dbReference>
<evidence type="ECO:0000313" key="6">
    <source>
        <dbReference type="Proteomes" id="UP001465426"/>
    </source>
</evidence>
<evidence type="ECO:0000256" key="2">
    <source>
        <dbReference type="ARBA" id="ARBA00023125"/>
    </source>
</evidence>
<dbReference type="PROSITE" id="PS01124">
    <property type="entry name" value="HTH_ARAC_FAMILY_2"/>
    <property type="match status" value="1"/>
</dbReference>
<evidence type="ECO:0000256" key="3">
    <source>
        <dbReference type="ARBA" id="ARBA00023163"/>
    </source>
</evidence>
<keyword evidence="2" id="KW-0238">DNA-binding</keyword>
<comment type="caution">
    <text evidence="5">The sequence shown here is derived from an EMBL/GenBank/DDBJ whole genome shotgun (WGS) entry which is preliminary data.</text>
</comment>